<dbReference type="InterPro" id="IPR054127">
    <property type="entry name" value="Pcf11_C"/>
</dbReference>
<dbReference type="InterPro" id="IPR047415">
    <property type="entry name" value="Pcf11_CID"/>
</dbReference>
<dbReference type="InterPro" id="IPR045154">
    <property type="entry name" value="PCF11-like"/>
</dbReference>
<dbReference type="OrthoDB" id="2129491at2759"/>
<proteinExistence type="predicted"/>
<name>A0A1E3NWH9_WICAA</name>
<feature type="region of interest" description="Disordered" evidence="1">
    <location>
        <begin position="304"/>
        <end position="346"/>
    </location>
</feature>
<protein>
    <recommendedName>
        <fullName evidence="2">CID domain-containing protein</fullName>
    </recommendedName>
</protein>
<dbReference type="STRING" id="683960.A0A1E3NWH9"/>
<dbReference type="GO" id="GO:0030847">
    <property type="term" value="P:termination of RNA polymerase II transcription, exosome-dependent"/>
    <property type="evidence" value="ECO:0007669"/>
    <property type="project" value="EnsemblFungi"/>
</dbReference>
<reference evidence="3 4" key="1">
    <citation type="journal article" date="2016" name="Proc. Natl. Acad. Sci. U.S.A.">
        <title>Comparative genomics of biotechnologically important yeasts.</title>
        <authorList>
            <person name="Riley R."/>
            <person name="Haridas S."/>
            <person name="Wolfe K.H."/>
            <person name="Lopes M.R."/>
            <person name="Hittinger C.T."/>
            <person name="Goeker M."/>
            <person name="Salamov A.A."/>
            <person name="Wisecaver J.H."/>
            <person name="Long T.M."/>
            <person name="Calvey C.H."/>
            <person name="Aerts A.L."/>
            <person name="Barry K.W."/>
            <person name="Choi C."/>
            <person name="Clum A."/>
            <person name="Coughlan A.Y."/>
            <person name="Deshpande S."/>
            <person name="Douglass A.P."/>
            <person name="Hanson S.J."/>
            <person name="Klenk H.-P."/>
            <person name="LaButti K.M."/>
            <person name="Lapidus A."/>
            <person name="Lindquist E.A."/>
            <person name="Lipzen A.M."/>
            <person name="Meier-Kolthoff J.P."/>
            <person name="Ohm R.A."/>
            <person name="Otillar R.P."/>
            <person name="Pangilinan J.L."/>
            <person name="Peng Y."/>
            <person name="Rokas A."/>
            <person name="Rosa C.A."/>
            <person name="Scheuner C."/>
            <person name="Sibirny A.A."/>
            <person name="Slot J.C."/>
            <person name="Stielow J.B."/>
            <person name="Sun H."/>
            <person name="Kurtzman C.P."/>
            <person name="Blackwell M."/>
            <person name="Grigoriev I.V."/>
            <person name="Jeffries T.W."/>
        </authorList>
    </citation>
    <scope>NUCLEOTIDE SEQUENCE [LARGE SCALE GENOMIC DNA]</scope>
    <source>
        <strain evidence="4">ATCC 58044 / CBS 1984 / NCYC 433 / NRRL Y-366-8</strain>
    </source>
</reference>
<dbReference type="Gene3D" id="1.25.40.90">
    <property type="match status" value="1"/>
</dbReference>
<feature type="compositionally biased region" description="Polar residues" evidence="1">
    <location>
        <begin position="304"/>
        <end position="324"/>
    </location>
</feature>
<feature type="compositionally biased region" description="Low complexity" evidence="1">
    <location>
        <begin position="325"/>
        <end position="345"/>
    </location>
</feature>
<evidence type="ECO:0000256" key="1">
    <source>
        <dbReference type="SAM" id="MobiDB-lite"/>
    </source>
</evidence>
<keyword evidence="4" id="KW-1185">Reference proteome</keyword>
<organism evidence="3 4">
    <name type="scientific">Wickerhamomyces anomalus (strain ATCC 58044 / CBS 1984 / NCYC 433 / NRRL Y-366-8)</name>
    <name type="common">Yeast</name>
    <name type="synonym">Hansenula anomala</name>
    <dbReference type="NCBI Taxonomy" id="683960"/>
    <lineage>
        <taxon>Eukaryota</taxon>
        <taxon>Fungi</taxon>
        <taxon>Dikarya</taxon>
        <taxon>Ascomycota</taxon>
        <taxon>Saccharomycotina</taxon>
        <taxon>Saccharomycetes</taxon>
        <taxon>Phaffomycetales</taxon>
        <taxon>Wickerhamomycetaceae</taxon>
        <taxon>Wickerhamomyces</taxon>
    </lineage>
</organism>
<dbReference type="Proteomes" id="UP000094112">
    <property type="component" value="Unassembled WGS sequence"/>
</dbReference>
<dbReference type="GO" id="GO:0005829">
    <property type="term" value="C:cytosol"/>
    <property type="evidence" value="ECO:0007669"/>
    <property type="project" value="EnsemblFungi"/>
</dbReference>
<dbReference type="InterPro" id="IPR021605">
    <property type="entry name" value="Pcf11_Clp1-ID"/>
</dbReference>
<dbReference type="FunFam" id="1.25.40.90:FF:000016">
    <property type="entry name" value="mRNA cleavage factor complex component Pcf11"/>
    <property type="match status" value="1"/>
</dbReference>
<dbReference type="SUPFAM" id="SSF48464">
    <property type="entry name" value="ENTH/VHS domain"/>
    <property type="match status" value="1"/>
</dbReference>
<feature type="compositionally biased region" description="Polar residues" evidence="1">
    <location>
        <begin position="144"/>
        <end position="155"/>
    </location>
</feature>
<dbReference type="RefSeq" id="XP_019036680.1">
    <property type="nucleotide sequence ID" value="XM_019180738.1"/>
</dbReference>
<feature type="compositionally biased region" description="Low complexity" evidence="1">
    <location>
        <begin position="156"/>
        <end position="169"/>
    </location>
</feature>
<feature type="non-terminal residue" evidence="3">
    <location>
        <position position="515"/>
    </location>
</feature>
<gene>
    <name evidence="3" type="ORF">WICANDRAFT_17385</name>
</gene>
<dbReference type="CDD" id="cd16982">
    <property type="entry name" value="CID_Pcf11"/>
    <property type="match status" value="1"/>
</dbReference>
<dbReference type="GO" id="GO:0005849">
    <property type="term" value="C:mRNA cleavage factor complex"/>
    <property type="evidence" value="ECO:0007669"/>
    <property type="project" value="EnsemblFungi"/>
</dbReference>
<dbReference type="GeneID" id="30197984"/>
<evidence type="ECO:0000313" key="4">
    <source>
        <dbReference type="Proteomes" id="UP000094112"/>
    </source>
</evidence>
<dbReference type="Pfam" id="PF11526">
    <property type="entry name" value="Pfc11_Clp1_ID"/>
    <property type="match status" value="1"/>
</dbReference>
<dbReference type="SMART" id="SM00582">
    <property type="entry name" value="RPR"/>
    <property type="match status" value="1"/>
</dbReference>
<evidence type="ECO:0000313" key="3">
    <source>
        <dbReference type="EMBL" id="ODQ57473.1"/>
    </source>
</evidence>
<feature type="domain" description="CID" evidence="2">
    <location>
        <begin position="1"/>
        <end position="137"/>
    </location>
</feature>
<dbReference type="AlphaFoldDB" id="A0A1E3NWH9"/>
<dbReference type="GO" id="GO:0031124">
    <property type="term" value="P:mRNA 3'-end processing"/>
    <property type="evidence" value="ECO:0007669"/>
    <property type="project" value="EnsemblFungi"/>
</dbReference>
<dbReference type="GO" id="GO:0003729">
    <property type="term" value="F:mRNA binding"/>
    <property type="evidence" value="ECO:0007669"/>
    <property type="project" value="EnsemblFungi"/>
</dbReference>
<accession>A0A1E3NWH9</accession>
<dbReference type="PROSITE" id="PS51391">
    <property type="entry name" value="CID"/>
    <property type="match status" value="1"/>
</dbReference>
<dbReference type="PANTHER" id="PTHR15921:SF3">
    <property type="entry name" value="PRE-MRNA CLEAVAGE COMPLEX 2 PROTEIN PCF11"/>
    <property type="match status" value="1"/>
</dbReference>
<dbReference type="GO" id="GO:0000993">
    <property type="term" value="F:RNA polymerase II complex binding"/>
    <property type="evidence" value="ECO:0007669"/>
    <property type="project" value="EnsemblFungi"/>
</dbReference>
<dbReference type="EMBL" id="KV454213">
    <property type="protein sequence ID" value="ODQ57473.1"/>
    <property type="molecule type" value="Genomic_DNA"/>
</dbReference>
<dbReference type="Pfam" id="PF21936">
    <property type="entry name" value="Pcf11_C"/>
    <property type="match status" value="1"/>
</dbReference>
<dbReference type="Pfam" id="PF04818">
    <property type="entry name" value="CID"/>
    <property type="match status" value="1"/>
</dbReference>
<feature type="non-terminal residue" evidence="3">
    <location>
        <position position="1"/>
    </location>
</feature>
<dbReference type="InterPro" id="IPR006569">
    <property type="entry name" value="CID_dom"/>
</dbReference>
<dbReference type="InterPro" id="IPR008942">
    <property type="entry name" value="ENTH_VHS"/>
</dbReference>
<feature type="region of interest" description="Disordered" evidence="1">
    <location>
        <begin position="144"/>
        <end position="169"/>
    </location>
</feature>
<dbReference type="PANTHER" id="PTHR15921">
    <property type="entry name" value="PRE-MRNA CLEAVAGE COMPLEX II"/>
    <property type="match status" value="1"/>
</dbReference>
<sequence length="515" mass="58497">DLEAIGEDFYSSLNDLTFNSRPIISTLTIIAQENVQAAPYITRSVERRIEKAVPNQKLFAFYLLDSISKNVGSPYTLLFGQKLYHTFINAFLLVDDANRRKFIDLFKTWKFAKTSSGAPLFPEDPINKIEHFLIKASSIYQSSAPQQKLQRNSPTPQFQQQQPPQQQQPNVLSLIPTVDHLLELTTQRQKLNPNDETITMKLQIINQLKVVIQSEQMNQQQFLQVKSQLDDMTKLEESFIKKNSPKPQASALQSLLKPSPSPIPILTDSSKNPLGLLNNVLNLKPPKKDLSSLISNLEQKGLMKQSQSVNKPSIPSNSVLQSLLSKPSSNTSPTVPSSTTTQESSNPFKSFKLDSKLTTDTTEIYVKFFITSKPNKCGTCGKRFSESIKGQAERRAHLDWHFRINKRLKESKIIQSRAWYVDDDDFCKFRDWEIFNGGDQDKQDVKVEEKKERKYVVVPEGSNDMNCVCGVCKETIKAVFSDDLGEWIWDGAVMKQGRVFHENCYEESSKNSNGN</sequence>
<dbReference type="GO" id="GO:0030846">
    <property type="term" value="P:termination of RNA polymerase II transcription, poly(A)-coupled"/>
    <property type="evidence" value="ECO:0007669"/>
    <property type="project" value="EnsemblFungi"/>
</dbReference>
<evidence type="ECO:0000259" key="2">
    <source>
        <dbReference type="PROSITE" id="PS51391"/>
    </source>
</evidence>